<dbReference type="Proteomes" id="UP001283361">
    <property type="component" value="Unassembled WGS sequence"/>
</dbReference>
<evidence type="ECO:0000313" key="3">
    <source>
        <dbReference type="Proteomes" id="UP001283361"/>
    </source>
</evidence>
<accession>A0AAE1AMQ1</accession>
<evidence type="ECO:0000313" key="2">
    <source>
        <dbReference type="EMBL" id="KAK3789582.1"/>
    </source>
</evidence>
<proteinExistence type="predicted"/>
<feature type="region of interest" description="Disordered" evidence="1">
    <location>
        <begin position="148"/>
        <end position="169"/>
    </location>
</feature>
<reference evidence="2" key="1">
    <citation type="journal article" date="2023" name="G3 (Bethesda)">
        <title>A reference genome for the long-term kleptoplast-retaining sea slug Elysia crispata morphotype clarki.</title>
        <authorList>
            <person name="Eastman K.E."/>
            <person name="Pendleton A.L."/>
            <person name="Shaikh M.A."/>
            <person name="Suttiyut T."/>
            <person name="Ogas R."/>
            <person name="Tomko P."/>
            <person name="Gavelis G."/>
            <person name="Widhalm J.R."/>
            <person name="Wisecaver J.H."/>
        </authorList>
    </citation>
    <scope>NUCLEOTIDE SEQUENCE</scope>
    <source>
        <strain evidence="2">ECLA1</strain>
    </source>
</reference>
<feature type="compositionally biased region" description="Low complexity" evidence="1">
    <location>
        <begin position="1"/>
        <end position="12"/>
    </location>
</feature>
<organism evidence="2 3">
    <name type="scientific">Elysia crispata</name>
    <name type="common">lettuce slug</name>
    <dbReference type="NCBI Taxonomy" id="231223"/>
    <lineage>
        <taxon>Eukaryota</taxon>
        <taxon>Metazoa</taxon>
        <taxon>Spiralia</taxon>
        <taxon>Lophotrochozoa</taxon>
        <taxon>Mollusca</taxon>
        <taxon>Gastropoda</taxon>
        <taxon>Heterobranchia</taxon>
        <taxon>Euthyneura</taxon>
        <taxon>Panpulmonata</taxon>
        <taxon>Sacoglossa</taxon>
        <taxon>Placobranchoidea</taxon>
        <taxon>Plakobranchidae</taxon>
        <taxon>Elysia</taxon>
    </lineage>
</organism>
<name>A0AAE1AMQ1_9GAST</name>
<sequence length="169" mass="18803">MSTTRSTSTLTSKDIHGSHAEGITTSKDTRESYRGDEMLTEGYELSCPQEMLSAPLFRRSFGKCPKLWRFSETCNETRGCVCPLRGPNVDGRPHSWDQLSWTPPNLGIQCLRSVQRIREVTGGRDWCCHLISIHISLAPLSTPCPAAGPIRARNPPRQEVGALQRAPEL</sequence>
<comment type="caution">
    <text evidence="2">The sequence shown here is derived from an EMBL/GenBank/DDBJ whole genome shotgun (WGS) entry which is preliminary data.</text>
</comment>
<protein>
    <submittedName>
        <fullName evidence="2">Uncharacterized protein</fullName>
    </submittedName>
</protein>
<dbReference type="AlphaFoldDB" id="A0AAE1AMQ1"/>
<dbReference type="EMBL" id="JAWDGP010001651">
    <property type="protein sequence ID" value="KAK3789582.1"/>
    <property type="molecule type" value="Genomic_DNA"/>
</dbReference>
<feature type="region of interest" description="Disordered" evidence="1">
    <location>
        <begin position="1"/>
        <end position="32"/>
    </location>
</feature>
<evidence type="ECO:0000256" key="1">
    <source>
        <dbReference type="SAM" id="MobiDB-lite"/>
    </source>
</evidence>
<gene>
    <name evidence="2" type="ORF">RRG08_016260</name>
</gene>
<keyword evidence="3" id="KW-1185">Reference proteome</keyword>